<name>A0A922KZZ0_DERFA</name>
<dbReference type="EMBL" id="ASGP02000005">
    <property type="protein sequence ID" value="KAH9506363.1"/>
    <property type="molecule type" value="Genomic_DNA"/>
</dbReference>
<comment type="caution">
    <text evidence="2">The sequence shown here is derived from an EMBL/GenBank/DDBJ whole genome shotgun (WGS) entry which is preliminary data.</text>
</comment>
<reference evidence="2" key="1">
    <citation type="submission" date="2013-05" db="EMBL/GenBank/DDBJ databases">
        <authorList>
            <person name="Yim A.K.Y."/>
            <person name="Chan T.F."/>
            <person name="Ji K.M."/>
            <person name="Liu X.Y."/>
            <person name="Zhou J.W."/>
            <person name="Li R.Q."/>
            <person name="Yang K.Y."/>
            <person name="Li J."/>
            <person name="Li M."/>
            <person name="Law P.T.W."/>
            <person name="Wu Y.L."/>
            <person name="Cai Z.L."/>
            <person name="Qin H."/>
            <person name="Bao Y."/>
            <person name="Leung R.K.K."/>
            <person name="Ng P.K.S."/>
            <person name="Zou J."/>
            <person name="Zhong X.J."/>
            <person name="Ran P.X."/>
            <person name="Zhong N.S."/>
            <person name="Liu Z.G."/>
            <person name="Tsui S.K.W."/>
        </authorList>
    </citation>
    <scope>NUCLEOTIDE SEQUENCE</scope>
    <source>
        <strain evidence="2">Derf</strain>
        <tissue evidence="2">Whole organism</tissue>
    </source>
</reference>
<reference evidence="2" key="4">
    <citation type="journal article" date="2022" name="Res Sq">
        <title>Comparative Genomics Reveals Insights into the Divergent Evolution of Astigmatic Mites and Household Pest Adaptations.</title>
        <authorList>
            <person name="Xiong Q."/>
            <person name="Wan A.T.-Y."/>
            <person name="Liu X.-Y."/>
            <person name="Fung C.S.-H."/>
            <person name="Xiao X."/>
            <person name="Malainual N."/>
            <person name="Hou J."/>
            <person name="Wang L."/>
            <person name="Wang M."/>
            <person name="Yang K."/>
            <person name="Cui Y."/>
            <person name="Leung E."/>
            <person name="Nong W."/>
            <person name="Shin S.-K."/>
            <person name="Au S."/>
            <person name="Jeong K.Y."/>
            <person name="Chew F.T."/>
            <person name="Hui J."/>
            <person name="Leung T.F."/>
            <person name="Tungtrongchitr A."/>
            <person name="Zhong N."/>
            <person name="Liu Z."/>
            <person name="Tsui S."/>
        </authorList>
    </citation>
    <scope>NUCLEOTIDE SEQUENCE</scope>
    <source>
        <strain evidence="2">Derf</strain>
        <tissue evidence="2">Whole organism</tissue>
    </source>
</reference>
<organism evidence="2 3">
    <name type="scientific">Dermatophagoides farinae</name>
    <name type="common">American house dust mite</name>
    <dbReference type="NCBI Taxonomy" id="6954"/>
    <lineage>
        <taxon>Eukaryota</taxon>
        <taxon>Metazoa</taxon>
        <taxon>Ecdysozoa</taxon>
        <taxon>Arthropoda</taxon>
        <taxon>Chelicerata</taxon>
        <taxon>Arachnida</taxon>
        <taxon>Acari</taxon>
        <taxon>Acariformes</taxon>
        <taxon>Sarcoptiformes</taxon>
        <taxon>Astigmata</taxon>
        <taxon>Psoroptidia</taxon>
        <taxon>Analgoidea</taxon>
        <taxon>Pyroglyphidae</taxon>
        <taxon>Dermatophagoidinae</taxon>
        <taxon>Dermatophagoides</taxon>
    </lineage>
</organism>
<gene>
    <name evidence="2" type="ORF">DERF_011100</name>
    <name evidence="1" type="ORF">HUG17_5885</name>
</gene>
<reference evidence="1" key="3">
    <citation type="journal article" date="2021" name="World Allergy Organ. J.">
        <title>Chromosome-level assembly of Dermatophagoides farinae genome and transcriptome reveals two novel allergens Der f 37 and Der f 39.</title>
        <authorList>
            <person name="Chen J."/>
            <person name="Cai Z."/>
            <person name="Fan D."/>
            <person name="Hu J."/>
            <person name="Hou Y."/>
            <person name="He Y."/>
            <person name="Zhang Z."/>
            <person name="Zhao Z."/>
            <person name="Gao P."/>
            <person name="Hu W."/>
            <person name="Sun J."/>
            <person name="Li J."/>
            <person name="Ji K."/>
        </authorList>
    </citation>
    <scope>NUCLEOTIDE SEQUENCE</scope>
    <source>
        <strain evidence="1">JKM2019</strain>
    </source>
</reference>
<accession>A0A922KZZ0</accession>
<dbReference type="EMBL" id="SDOV01000002">
    <property type="protein sequence ID" value="KAH7643523.1"/>
    <property type="molecule type" value="Genomic_DNA"/>
</dbReference>
<sequence>MTSRIIDHFESIQRQMGSFETYIDDEIIDIETKTIHNELSNHINVLTCTIDHYNNPHRNYPQIRSNSGSKWQCSGRYKPEMGLGPFKKLFNLNHHSDENQDDENDYYQFAATNNNIDDLYHHSNINENNNVYPTIEQTDYLNQIYDKQNNPTSSIATNSFEIDHNNNVFDDMNYEFQNQTHYDNVVVPSFSDFPYNEQQTQNSSIDHYGIDANQMQFDNLQQHSTTQNYYDYLIPPQEFSGTTTMMMTNNVYDVDGIDFDCFPPLPPPPPPPTITTMAVSYYTE</sequence>
<evidence type="ECO:0000313" key="2">
    <source>
        <dbReference type="EMBL" id="KAH9506363.1"/>
    </source>
</evidence>
<proteinExistence type="predicted"/>
<evidence type="ECO:0000313" key="1">
    <source>
        <dbReference type="EMBL" id="KAH7643523.1"/>
    </source>
</evidence>
<reference evidence="1" key="2">
    <citation type="submission" date="2020-06" db="EMBL/GenBank/DDBJ databases">
        <authorList>
            <person name="Ji K."/>
            <person name="Li J."/>
        </authorList>
    </citation>
    <scope>NUCLEOTIDE SEQUENCE</scope>
    <source>
        <strain evidence="1">JKM2019</strain>
        <tissue evidence="1">Whole body</tissue>
    </source>
</reference>
<protein>
    <submittedName>
        <fullName evidence="2">Uncharacterized protein</fullName>
    </submittedName>
</protein>
<dbReference type="AlphaFoldDB" id="A0A922KZZ0"/>
<keyword evidence="3" id="KW-1185">Reference proteome</keyword>
<dbReference type="Proteomes" id="UP000828236">
    <property type="component" value="Unassembled WGS sequence"/>
</dbReference>
<dbReference type="OrthoDB" id="10499131at2759"/>
<evidence type="ECO:0000313" key="3">
    <source>
        <dbReference type="Proteomes" id="UP000790347"/>
    </source>
</evidence>
<dbReference type="Proteomes" id="UP000790347">
    <property type="component" value="Unassembled WGS sequence"/>
</dbReference>